<keyword evidence="2" id="KW-0378">Hydrolase</keyword>
<evidence type="ECO:0000313" key="3">
    <source>
        <dbReference type="Proteomes" id="UP001594351"/>
    </source>
</evidence>
<dbReference type="EMBL" id="JBHPBY010000191">
    <property type="protein sequence ID" value="MFC1851466.1"/>
    <property type="molecule type" value="Genomic_DNA"/>
</dbReference>
<dbReference type="Proteomes" id="UP001594351">
    <property type="component" value="Unassembled WGS sequence"/>
</dbReference>
<reference evidence="2 3" key="1">
    <citation type="submission" date="2024-09" db="EMBL/GenBank/DDBJ databases">
        <title>Laminarin stimulates single cell rates of sulfate reduction while oxygen inhibits transcriptomic activity in coastal marine sediment.</title>
        <authorList>
            <person name="Lindsay M."/>
            <person name="Orcutt B."/>
            <person name="Emerson D."/>
            <person name="Stepanauskas R."/>
            <person name="D'Angelo T."/>
        </authorList>
    </citation>
    <scope>NUCLEOTIDE SEQUENCE [LARGE SCALE GENOMIC DNA]</scope>
    <source>
        <strain evidence="2">SAG AM-311-K15</strain>
    </source>
</reference>
<proteinExistence type="predicted"/>
<dbReference type="InterPro" id="IPR000073">
    <property type="entry name" value="AB_hydrolase_1"/>
</dbReference>
<dbReference type="SUPFAM" id="SSF53474">
    <property type="entry name" value="alpha/beta-Hydrolases"/>
    <property type="match status" value="1"/>
</dbReference>
<feature type="domain" description="AB hydrolase-1" evidence="1">
    <location>
        <begin position="26"/>
        <end position="269"/>
    </location>
</feature>
<evidence type="ECO:0000313" key="2">
    <source>
        <dbReference type="EMBL" id="MFC1851466.1"/>
    </source>
</evidence>
<gene>
    <name evidence="2" type="ORF">ACFL27_14820</name>
</gene>
<dbReference type="Pfam" id="PF12697">
    <property type="entry name" value="Abhydrolase_6"/>
    <property type="match status" value="1"/>
</dbReference>
<dbReference type="Gene3D" id="3.40.50.1820">
    <property type="entry name" value="alpha/beta hydrolase"/>
    <property type="match status" value="1"/>
</dbReference>
<dbReference type="GO" id="GO:0016787">
    <property type="term" value="F:hydrolase activity"/>
    <property type="evidence" value="ECO:0007669"/>
    <property type="project" value="UniProtKB-KW"/>
</dbReference>
<keyword evidence="3" id="KW-1185">Reference proteome</keyword>
<comment type="caution">
    <text evidence="2">The sequence shown here is derived from an EMBL/GenBank/DDBJ whole genome shotgun (WGS) entry which is preliminary data.</text>
</comment>
<accession>A0ABV6YZ39</accession>
<dbReference type="InterPro" id="IPR029058">
    <property type="entry name" value="AB_hydrolase_fold"/>
</dbReference>
<sequence length="300" mass="34523">MIKLMKAGPYRYIDWGGPRNAPLVHFAHGNGYPPGTYTPFIQELTTHYRVIGLEFFGSDFPIQPRLLKHWQQLAEQLKHFFEAGSFFPSILLGHSSGATITLYLATDYAASSVVLLDPIVFSREFLAIWNIFKKIFRLKSILLARSARKKKDTWSTYQEIEDYYHLKPLFKTWTEESFQSYLSAAIAKNNDDTYSLRYPKELEARVYDTVPMYFWSEINQVLAQSVIILRGSDSTTFTNRALGQLTQQFPQAKTKCFQNLTHYLPMEEPVNLGNYILTLLSNIQGNEGSTADTKQIRSPF</sequence>
<organism evidence="2 3">
    <name type="scientific">candidate division CSSED10-310 bacterium</name>
    <dbReference type="NCBI Taxonomy" id="2855610"/>
    <lineage>
        <taxon>Bacteria</taxon>
        <taxon>Bacteria division CSSED10-310</taxon>
    </lineage>
</organism>
<protein>
    <submittedName>
        <fullName evidence="2">Alpha/beta hydrolase</fullName>
    </submittedName>
</protein>
<name>A0ABV6YZ39_UNCC1</name>
<evidence type="ECO:0000259" key="1">
    <source>
        <dbReference type="Pfam" id="PF12697"/>
    </source>
</evidence>